<reference evidence="2" key="1">
    <citation type="submission" date="2024-07" db="EMBL/GenBank/DDBJ databases">
        <title>Two chromosome-level genome assemblies of Korean endemic species Abeliophyllum distichum and Forsythia ovata (Oleaceae).</title>
        <authorList>
            <person name="Jang H."/>
        </authorList>
    </citation>
    <scope>NUCLEOTIDE SEQUENCE [LARGE SCALE GENOMIC DNA]</scope>
</reference>
<gene>
    <name evidence="1" type="ORF">Fot_09561</name>
</gene>
<evidence type="ECO:0008006" key="3">
    <source>
        <dbReference type="Google" id="ProtNLM"/>
    </source>
</evidence>
<organism evidence="1 2">
    <name type="scientific">Forsythia ovata</name>
    <dbReference type="NCBI Taxonomy" id="205694"/>
    <lineage>
        <taxon>Eukaryota</taxon>
        <taxon>Viridiplantae</taxon>
        <taxon>Streptophyta</taxon>
        <taxon>Embryophyta</taxon>
        <taxon>Tracheophyta</taxon>
        <taxon>Spermatophyta</taxon>
        <taxon>Magnoliopsida</taxon>
        <taxon>eudicotyledons</taxon>
        <taxon>Gunneridae</taxon>
        <taxon>Pentapetalae</taxon>
        <taxon>asterids</taxon>
        <taxon>lamiids</taxon>
        <taxon>Lamiales</taxon>
        <taxon>Oleaceae</taxon>
        <taxon>Forsythieae</taxon>
        <taxon>Forsythia</taxon>
    </lineage>
</organism>
<keyword evidence="2" id="KW-1185">Reference proteome</keyword>
<protein>
    <recommendedName>
        <fullName evidence="3">Late embryogenesis abundant protein LEA-2 subgroup domain-containing protein</fullName>
    </recommendedName>
</protein>
<dbReference type="EMBL" id="JBFOLJ010000003">
    <property type="protein sequence ID" value="KAL2548031.1"/>
    <property type="molecule type" value="Genomic_DNA"/>
</dbReference>
<comment type="caution">
    <text evidence="1">The sequence shown here is derived from an EMBL/GenBank/DDBJ whole genome shotgun (WGS) entry which is preliminary data.</text>
</comment>
<accession>A0ABD1WER1</accession>
<name>A0ABD1WER1_9LAMI</name>
<sequence length="129" mass="14503">MARWNIGILTRNSNRLAKFQYSDLDVGISQYNTEYIVGMKILGFNSTRKSETLLNATALAPFASSTDGSHVNIDVNLQGRVFYDNIFEFHKHRIIKVLCNGVRIDFSNEGSMVQPPKKCSVITTEEGDL</sequence>
<dbReference type="AlphaFoldDB" id="A0ABD1WER1"/>
<evidence type="ECO:0000313" key="2">
    <source>
        <dbReference type="Proteomes" id="UP001604277"/>
    </source>
</evidence>
<proteinExistence type="predicted"/>
<dbReference type="Proteomes" id="UP001604277">
    <property type="component" value="Unassembled WGS sequence"/>
</dbReference>
<evidence type="ECO:0000313" key="1">
    <source>
        <dbReference type="EMBL" id="KAL2548031.1"/>
    </source>
</evidence>